<evidence type="ECO:0008006" key="2">
    <source>
        <dbReference type="Google" id="ProtNLM"/>
    </source>
</evidence>
<dbReference type="AlphaFoldDB" id="A0A7S1M4P1"/>
<name>A0A7S1M4P1_ALECA</name>
<dbReference type="GO" id="GO:0005975">
    <property type="term" value="P:carbohydrate metabolic process"/>
    <property type="evidence" value="ECO:0007669"/>
    <property type="project" value="InterPro"/>
</dbReference>
<organism evidence="1">
    <name type="scientific">Alexandrium catenella</name>
    <name type="common">Red tide dinoflagellate</name>
    <name type="synonym">Gonyaulax catenella</name>
    <dbReference type="NCBI Taxonomy" id="2925"/>
    <lineage>
        <taxon>Eukaryota</taxon>
        <taxon>Sar</taxon>
        <taxon>Alveolata</taxon>
        <taxon>Dinophyceae</taxon>
        <taxon>Gonyaulacales</taxon>
        <taxon>Pyrocystaceae</taxon>
        <taxon>Alexandrium</taxon>
    </lineage>
</organism>
<accession>A0A7S1M4P1</accession>
<dbReference type="EMBL" id="HBGE01027691">
    <property type="protein sequence ID" value="CAD9119750.1"/>
    <property type="molecule type" value="Transcribed_RNA"/>
</dbReference>
<evidence type="ECO:0000313" key="1">
    <source>
        <dbReference type="EMBL" id="CAD9119750.1"/>
    </source>
</evidence>
<gene>
    <name evidence="1" type="ORF">ACAT0790_LOCUS16645</name>
</gene>
<sequence>MLPQAFKGIPTKMVVSSGGAAGGVVTEGMGYGIMVEAFKAVKGDRTGLANGIALLRGWLGMVYGPSQTQHPFGGGTEKGGATRVDSYPYGVSAIAGAGPGGTPSGVAGWKFPVDQCYPKCQGTATDGDEDAVLGMIYLAAALGYPEDFVDMVMRAVIAFASADLGFPDVYRILPDGTKAFVPKGGSQWGGLLPEHGKYKSSQEAWCYNPAYFAPGHYRTFRDFAKKHWKTSFDAYLPPHLDGSRPSMVDLAAAFDGTVTAGYNILYYSSCASGAVGNWVGVKAECPDKEGLSCAGVPWATTPYVGEKGTCTASGTTFGSYGPDASRMPWRIAMDYILHTEESGVVKMYNRAGEDDPALVFNAQTYLNRMANQYKNNAQCDGAKGDCKAAGMSLTATFKLSVAFDNGPDMTCDNVPNAAQSWWAAFMAWPTFTSFVAPLAGLTAEESAAWLDTFANNCDFSGKTPKGNVCQSSYFELGQEVISTMVMSGAVVPLPENPKPQQQPGLQLPLVFK</sequence>
<dbReference type="Gene3D" id="1.50.10.10">
    <property type="match status" value="1"/>
</dbReference>
<dbReference type="SUPFAM" id="SSF48208">
    <property type="entry name" value="Six-hairpin glycosidases"/>
    <property type="match status" value="1"/>
</dbReference>
<proteinExistence type="predicted"/>
<protein>
    <recommendedName>
        <fullName evidence="2">Cellulase</fullName>
    </recommendedName>
</protein>
<reference evidence="1" key="1">
    <citation type="submission" date="2021-01" db="EMBL/GenBank/DDBJ databases">
        <authorList>
            <person name="Corre E."/>
            <person name="Pelletier E."/>
            <person name="Niang G."/>
            <person name="Scheremetjew M."/>
            <person name="Finn R."/>
            <person name="Kale V."/>
            <person name="Holt S."/>
            <person name="Cochrane G."/>
            <person name="Meng A."/>
            <person name="Brown T."/>
            <person name="Cohen L."/>
        </authorList>
    </citation>
    <scope>NUCLEOTIDE SEQUENCE</scope>
    <source>
        <strain evidence="1">OF101</strain>
    </source>
</reference>
<dbReference type="InterPro" id="IPR008928">
    <property type="entry name" value="6-hairpin_glycosidase_sf"/>
</dbReference>
<dbReference type="InterPro" id="IPR012341">
    <property type="entry name" value="6hp_glycosidase-like_sf"/>
</dbReference>